<evidence type="ECO:0000256" key="1">
    <source>
        <dbReference type="SAM" id="MobiDB-lite"/>
    </source>
</evidence>
<feature type="compositionally biased region" description="Polar residues" evidence="1">
    <location>
        <begin position="373"/>
        <end position="382"/>
    </location>
</feature>
<feature type="compositionally biased region" description="Polar residues" evidence="1">
    <location>
        <begin position="129"/>
        <end position="139"/>
    </location>
</feature>
<feature type="compositionally biased region" description="Low complexity" evidence="1">
    <location>
        <begin position="140"/>
        <end position="151"/>
    </location>
</feature>
<feature type="region of interest" description="Disordered" evidence="1">
    <location>
        <begin position="801"/>
        <end position="833"/>
    </location>
</feature>
<protein>
    <submittedName>
        <fullName evidence="2">Uncharacterized protein</fullName>
    </submittedName>
</protein>
<organism evidence="2 3">
    <name type="scientific">Leptomonas seymouri</name>
    <dbReference type="NCBI Taxonomy" id="5684"/>
    <lineage>
        <taxon>Eukaryota</taxon>
        <taxon>Discoba</taxon>
        <taxon>Euglenozoa</taxon>
        <taxon>Kinetoplastea</taxon>
        <taxon>Metakinetoplastina</taxon>
        <taxon>Trypanosomatida</taxon>
        <taxon>Trypanosomatidae</taxon>
        <taxon>Leishmaniinae</taxon>
        <taxon>Leptomonas</taxon>
    </lineage>
</organism>
<evidence type="ECO:0000313" key="3">
    <source>
        <dbReference type="Proteomes" id="UP000038009"/>
    </source>
</evidence>
<name>A0A0N1I5S5_LEPSE</name>
<evidence type="ECO:0000313" key="2">
    <source>
        <dbReference type="EMBL" id="KPI87215.1"/>
    </source>
</evidence>
<feature type="region of interest" description="Disordered" evidence="1">
    <location>
        <begin position="127"/>
        <end position="151"/>
    </location>
</feature>
<keyword evidence="3" id="KW-1185">Reference proteome</keyword>
<feature type="compositionally biased region" description="Polar residues" evidence="1">
    <location>
        <begin position="60"/>
        <end position="73"/>
    </location>
</feature>
<feature type="region of interest" description="Disordered" evidence="1">
    <location>
        <begin position="323"/>
        <end position="342"/>
    </location>
</feature>
<feature type="region of interest" description="Disordered" evidence="1">
    <location>
        <begin position="1420"/>
        <end position="1457"/>
    </location>
</feature>
<gene>
    <name evidence="2" type="ORF">ABL78_3685</name>
</gene>
<feature type="region of interest" description="Disordered" evidence="1">
    <location>
        <begin position="373"/>
        <end position="399"/>
    </location>
</feature>
<feature type="region of interest" description="Disordered" evidence="1">
    <location>
        <begin position="481"/>
        <end position="534"/>
    </location>
</feature>
<reference evidence="2 3" key="1">
    <citation type="journal article" date="2015" name="PLoS Pathog.">
        <title>Leptomonas seymouri: Adaptations to the Dixenous Life Cycle Analyzed by Genome Sequencing, Transcriptome Profiling and Co-infection with Leishmania donovani.</title>
        <authorList>
            <person name="Kraeva N."/>
            <person name="Butenko A."/>
            <person name="Hlavacova J."/>
            <person name="Kostygov A."/>
            <person name="Myskova J."/>
            <person name="Grybchuk D."/>
            <person name="Lestinova T."/>
            <person name="Votypka J."/>
            <person name="Volf P."/>
            <person name="Opperdoes F."/>
            <person name="Flegontov P."/>
            <person name="Lukes J."/>
            <person name="Yurchenko V."/>
        </authorList>
    </citation>
    <scope>NUCLEOTIDE SEQUENCE [LARGE SCALE GENOMIC DNA]</scope>
    <source>
        <strain evidence="2 3">ATCC 30220</strain>
    </source>
</reference>
<sequence>MANTSRSSKPLGAPRRIFFVPSARATDKATLTSADAMQADRSKGYGEEYVRLVFDASQSTSELGEASPQQKQQRLPAAAPHANQLPPMPPAVNTITDAQATAALAQLPEHPPARGTTAAPLHTAPVAASSLSAKHQQQYSSPTASEAPPALAEAPQSQAWWSTLSGTLSAYNSLQGTVIAGAGYHNSRLQTLQSTQSLNDTLGRADRAAMVLSMSYPQHSTEGAKGAESSTTGAAASVDDYTCAKDDVETGGSADPVAAAVAALAARISRAAEKATTGMSGSVGLAEITASTLAHQNTIQELHDTLRMTEVHVMDPLTQKQQTCGASPFADAPDDGSLHRDGRSSLVARPRLANTDRDHHDVPPVSIVVHRQQQQHCTPQSSRGDESEKASGLVGVGTRRTRDALARLYTTNGASTPVPAGVATAPAQPPRSFSLLNGPEPSFAAPVQPVSTDDTLRMMPWRCETLSLATVERRYGPLEAAHAAHASRPSKRKCQQEAQSPPRRGNLTPAHRGSAGTCRSQSLQQQQQPASTTSSVSSSVFSCVSLTSSIFLRELGDSEALRKSYISLINGAKALPAAHQGSVSNAARHREKQGPPQMQREAAVEAVALYRREQQRLYASHLATASRALVGADDEGNGPDAAEPHLDVDFLFADYKPKVKDYVLDKSKTRAPQEGHGATRPAALECGKVVAAKGADDVTASLASPRSTRDPLQEAMQACHAVLRRHIQESPAWERLLHKVRQWCDRTTIIVRLENGECVEQAGMHPPQLSRFKKAPPPQASPCPSTKEADHLLSARRVTSPDVVAGGRDGLGQPDLPPSLSADAAADFSTDCGSEQRRPRYEYVDDPAVAHDALMQQVAQEVEDIQRRNALDRCRQRQLRWQAAVNESALVVPETSQLPISSSAPQLDRFAFGARRSIGTPSTWTKASYRSETSSVFVHSTGSNLDATPSDATSAGPPQLLPALFNTPFATRPPHHGYGVNTGRKGSFLVSAAAAAQNEVRASRHTTYLASRRSSESVVAPPVGGPTSLHADLCSKLQTWGTPIEEDDADDYDEEGADLASPLNALERETDGTLVLWKMDMPPLSEEETKREVERRRAFASFGKQDEVFPARRGARGSRASSLKPASRSSFSRLSSVERDLLALVLTCGSSSRTSSSAANSGLLSLLYSIGGSSGWQRKRCSSVMREDRSVVAAHHALVAIQTILRDGFGVHALPKKEDVAEVLGECARDQQAEDSCADILEGPQVSPPWEELLTAALAGYNVFDFYFLKHIHECLWTYEAWRQSQDRARPSDLEWRRRRSPEVTVLPAPTAFNPESPPRVYPLTVFISHVAPPLRKSRISNADEGPPVAPSPSTSPSVAMDAAELFCALATTPTLVSWLLDAHQSSPTSSWMDIVDSMPSKQQQEWHAVVAECLDRAENEAPKHSPATPQAGLPQSTSSSARTTSASSQRSRSVSPTLDKGAAVPIAFSCDVSVAVPSMLWRQRLFHDLLKRSLDCMESTPEKASFSESSVIRSRIELPISPAPPSTPFPCVGSTPYLPDEEGRINYPLDMRNGYLFSSLTREDVESRVVPQLNETRRQYTEALRMARSAAVIASASNAAKASAEGPSALLSKTSASLPVALQQRVHLDRLMQIEQRFMSLLSSMWNQEQTICAFNEHVGAFNEFTRAEQKRWGPLYCSSLTVAYCVCEELAEKKMENLSADLLPFVSVVATFMGCRGGHREMRAKLRAVMLDLVERAKKVQVHVNSQLWQGKRAQVLSEAVAAAQLAPRRAGAVVSCLATESDVIGVPLTEVALPAVQLKHTQPLAPPEG</sequence>
<dbReference type="OMA" id="YPLDMRN"/>
<feature type="region of interest" description="Disordered" evidence="1">
    <location>
        <begin position="60"/>
        <end position="93"/>
    </location>
</feature>
<feature type="region of interest" description="Disordered" evidence="1">
    <location>
        <begin position="419"/>
        <end position="440"/>
    </location>
</feature>
<feature type="region of interest" description="Disordered" evidence="1">
    <location>
        <begin position="767"/>
        <end position="788"/>
    </location>
</feature>
<dbReference type="Proteomes" id="UP000038009">
    <property type="component" value="Unassembled WGS sequence"/>
</dbReference>
<feature type="region of interest" description="Disordered" evidence="1">
    <location>
        <begin position="1338"/>
        <end position="1357"/>
    </location>
</feature>
<dbReference type="VEuPathDB" id="TriTrypDB:Lsey_0097_0020"/>
<dbReference type="OrthoDB" id="266786at2759"/>
<feature type="compositionally biased region" description="Low complexity" evidence="1">
    <location>
        <begin position="520"/>
        <end position="534"/>
    </location>
</feature>
<accession>A0A0N1I5S5</accession>
<comment type="caution">
    <text evidence="2">The sequence shown here is derived from an EMBL/GenBank/DDBJ whole genome shotgun (WGS) entry which is preliminary data.</text>
</comment>
<dbReference type="EMBL" id="LJSK01000097">
    <property type="protein sequence ID" value="KPI87215.1"/>
    <property type="molecule type" value="Genomic_DNA"/>
</dbReference>
<proteinExistence type="predicted"/>
<feature type="compositionally biased region" description="Low complexity" evidence="1">
    <location>
        <begin position="1436"/>
        <end position="1454"/>
    </location>
</feature>